<dbReference type="Pfam" id="PF00096">
    <property type="entry name" value="zf-C2H2"/>
    <property type="match status" value="3"/>
</dbReference>
<gene>
    <name evidence="14" type="primary">HIVEP3</name>
    <name evidence="14" type="synonym">LOC114665340</name>
</gene>
<keyword evidence="9" id="KW-0539">Nucleus</keyword>
<comment type="subcellular location">
    <subcellularLocation>
        <location evidence="1">Nucleus</location>
    </subcellularLocation>
</comment>
<feature type="compositionally biased region" description="Polar residues" evidence="11">
    <location>
        <begin position="314"/>
        <end position="338"/>
    </location>
</feature>
<dbReference type="FunFam" id="3.30.160.60:FF:000033">
    <property type="entry name" value="Immunodeficiency virus type I enhancer binding protein 1"/>
    <property type="match status" value="2"/>
</dbReference>
<proteinExistence type="predicted"/>
<evidence type="ECO:0000256" key="6">
    <source>
        <dbReference type="ARBA" id="ARBA00022833"/>
    </source>
</evidence>
<feature type="compositionally biased region" description="Basic and acidic residues" evidence="11">
    <location>
        <begin position="129"/>
        <end position="139"/>
    </location>
</feature>
<evidence type="ECO:0000256" key="8">
    <source>
        <dbReference type="ARBA" id="ARBA00023163"/>
    </source>
</evidence>
<evidence type="ECO:0000256" key="9">
    <source>
        <dbReference type="ARBA" id="ARBA00023242"/>
    </source>
</evidence>
<dbReference type="GO" id="GO:0000978">
    <property type="term" value="F:RNA polymerase II cis-regulatory region sequence-specific DNA binding"/>
    <property type="evidence" value="ECO:0007669"/>
    <property type="project" value="TreeGrafter"/>
</dbReference>
<feature type="compositionally biased region" description="Polar residues" evidence="11">
    <location>
        <begin position="552"/>
        <end position="563"/>
    </location>
</feature>
<keyword evidence="4" id="KW-0677">Repeat</keyword>
<evidence type="ECO:0000259" key="12">
    <source>
        <dbReference type="PROSITE" id="PS50157"/>
    </source>
</evidence>
<dbReference type="Ensembl" id="ENSECRT00000027155.1">
    <property type="protein sequence ID" value="ENSECRP00000026602.1"/>
    <property type="gene ID" value="ENSECRG00000017985.1"/>
</dbReference>
<dbReference type="InterPro" id="IPR051969">
    <property type="entry name" value="Zinc-finger_DNA-bd_regulators"/>
</dbReference>
<dbReference type="OrthoDB" id="10042249at2759"/>
<feature type="region of interest" description="Disordered" evidence="11">
    <location>
        <begin position="355"/>
        <end position="380"/>
    </location>
</feature>
<evidence type="ECO:0000256" key="10">
    <source>
        <dbReference type="PROSITE-ProRule" id="PRU00042"/>
    </source>
</evidence>
<feature type="compositionally biased region" description="Polar residues" evidence="11">
    <location>
        <begin position="1"/>
        <end position="10"/>
    </location>
</feature>
<dbReference type="InterPro" id="IPR034729">
    <property type="entry name" value="Znf_CCHC_HIVEP"/>
</dbReference>
<dbReference type="Proteomes" id="UP000694620">
    <property type="component" value="Chromosome 14"/>
</dbReference>
<feature type="region of interest" description="Disordered" evidence="11">
    <location>
        <begin position="1915"/>
        <end position="1990"/>
    </location>
</feature>
<sequence>MEAEHSQPTGGEQSSGSYQSHSEHSLQETARQSSPAQQLHLLASHLPQTTVTQHSHQRQCRRDEPEGHVQLHSQHPSTFLVSGKTKKDRPILDIAWQFSDSPGPSGAVFSSTSSSTSSVSHPQFIPPHSGKEVQEGSSRKERKPQKPGKYVCQYCGRPCAKPSVLQKHIRSHTGERPYPCIPCGFSFKTKSNLYKHRKSHAHRIKAGLASSREGYAHGGTDCGQPGEEQEEPTEGESTDSEDETGQHTPSFSHEPFGGLETLKAGSSELSAKEESHRLDDSHAIKQRLALRLSERKRVPAAQPDDLPSFLSPGSKGSTESGYFSRSESAEQPVSPPNANAKTYAEIILGKYGRMGQQQRNIPSEQVPPPTSSSAQEDKGAPFTVPKTQVIEHITKLITINEAVVDTSEIDSVKPRRTSLSRRGSLESPKAMGHKEAFIFDTKAEFPSSSTTSGGIGGNIAVDPIYSQITDPAFLTGPPPTVPLLRSHSMPSSADPSAAPSSSHSFRLSHSFDERHGTTSKTRAGALVPPHHRMLKRQPAIEMPLGTELIPESTPSSSTVTLSCTDPGRKRRGPRLFECEACGARYKKRDNFETHRRYYCPIRPPPESESGTPSSVGRENRPQIMHHRLEATAAAAAMRKRRKEKSLGDEEETAAFIPRPGTVEDSSIPSASFPSMTLTSPIPCSSLEEGSSIPSILTRKSAIGSPLKKDPDVRKTGKEISVIQHTSSFEKQESITMSQECEERTRESSPPRQEQAQHQLPKPPTFSRLVRQHNIQVPEILVTEESDAEVVVVTPTTAPPKEPEKPEEFQWPQRSQSLAQLPAEKLPPKKKRLRLAEAAQSSGESSFESVSLPRSPSQESSLSHTSSRSASFEEASKPDPDSQQSTSRASQGTHMLTVPSGPYQHHHPHREMRRSASEQAPTSAPHPAQIVETRSKSFDFGCLSPQPSSAAWRERRKCLLVRQATLGESEPEDRSVKLMPPVCLPYRGPTPALTEEGSVLTSSVINPDPLGKSLHLLQPPPIPILHDVPPAVPHMSRLPPPVQGQAVQLFPVPGVSDMLSTQMVPHSFLQASQQIYPAQVHLTEHLRLTVPQYPPHLPLQYPSDATPALFLPMTSRMALQMPADSSRESKTLAPPSAPCHSLQYPRPVIAPSSEPLRPVVSLVVPVRIQTHLPTYGSAMYTTVSQVVVSPESPRSAVVVSKMEDDRPRTPFLKIPTIEYKAYLPMTLPVVSAVAGGSEEGYGPSTAGGNKRMLSPAGSLELSAEAQRQQKRVKEEEQEEEDEDGKSSLKIALLKEGKKKFEDERGEGEKFKACEQIPVRKSESIKEEEESADFVKVRGTGLKKGSSSYPSLHTTTTVSWCYLNYIKPNPTTQSDSHTSVYSSWCISMHNPNLPGLSTRVSLSLLHSKQKSSPEIYTMATAPRPTVGKLVPANSRKPRMSEVPLPSSSTPESKKETIKSEKEEEKKGKREEEPSTSKRSEPSRIRIFEGGYKSNEEYVYVRGRGRGKYVCEECGIRCKKPSMLKKHIRTHTDVRPYVCKYCNFAFKTKGNLTKHMKSKAHGKKCQEMGVSCSSVDELEAEEGGTTGERTGGSEEQEEHQFSDVEESEEEEDNEEDEDDEEEESQEDPLSSCSPDTRHSSQSTGGRSDCGQSSQPETPESHSSHPLDREPASRTQDYPSPRRHWPVGREASPASKRSLFSRRHWETSPRQGSPLRCLSPGQGLSPVRALSPGREASPLRCVSPRPELSSPSRHLSPHQDVSPGTYISPERGQSPIRQPSPSRDVPGIRYLSPQRLASPGSAEVAQSHTFSLPPATMLSAEPESSGEISMQRISGPGDLPISAERTSLSPTLRFSHMPFPSHTLARTEDYIFSHLPLHSQHSSRAPYVMIPIGGIQMVQSRPLSHGSLTAATSMSLNLESPSACTGSVTHRQLPGKRRKESMAGLLTSGAMEAKQGPSGLSSISAREERTQEHKALVSEDYRVQHGDSGTSLSRQCTGRLDIASASQALQTGGKEVQEETGIKQYGSSCTYSQTSTLAAEFPTHSLDRSASAGNLLESSLSHPPGSGHRRRNLSGEPMLLLGCPRRRTPEAGSSVGHGKDNEAGSTYQPPPLT</sequence>
<feature type="region of interest" description="Disordered" evidence="11">
    <location>
        <begin position="476"/>
        <end position="506"/>
    </location>
</feature>
<feature type="compositionally biased region" description="Acidic residues" evidence="11">
    <location>
        <begin position="227"/>
        <end position="243"/>
    </location>
</feature>
<dbReference type="PROSITE" id="PS50157">
    <property type="entry name" value="ZINC_FINGER_C2H2_2"/>
    <property type="match status" value="5"/>
</dbReference>
<evidence type="ECO:0000313" key="15">
    <source>
        <dbReference type="Proteomes" id="UP000694620"/>
    </source>
</evidence>
<dbReference type="GO" id="GO:0005634">
    <property type="term" value="C:nucleus"/>
    <property type="evidence" value="ECO:0007669"/>
    <property type="project" value="UniProtKB-SubCell"/>
</dbReference>
<feature type="region of interest" description="Disordered" evidence="11">
    <location>
        <begin position="2051"/>
        <end position="2109"/>
    </location>
</feature>
<feature type="compositionally biased region" description="Low complexity" evidence="11">
    <location>
        <begin position="11"/>
        <end position="20"/>
    </location>
</feature>
<dbReference type="PROSITE" id="PS51811">
    <property type="entry name" value="ZF_CCHC_HIVEP"/>
    <property type="match status" value="1"/>
</dbReference>
<feature type="region of interest" description="Disordered" evidence="11">
    <location>
        <begin position="795"/>
        <end position="925"/>
    </location>
</feature>
<keyword evidence="2" id="KW-0597">Phosphoprotein</keyword>
<feature type="compositionally biased region" description="Polar residues" evidence="11">
    <location>
        <begin position="880"/>
        <end position="893"/>
    </location>
</feature>
<feature type="compositionally biased region" description="Basic and acidic residues" evidence="11">
    <location>
        <begin position="1655"/>
        <end position="1668"/>
    </location>
</feature>
<dbReference type="InterPro" id="IPR003604">
    <property type="entry name" value="Matrin/U1-like-C_Znf_C2H2"/>
</dbReference>
<dbReference type="SMART" id="SM00355">
    <property type="entry name" value="ZnF_C2H2"/>
    <property type="match status" value="5"/>
</dbReference>
<evidence type="ECO:0000256" key="4">
    <source>
        <dbReference type="ARBA" id="ARBA00022737"/>
    </source>
</evidence>
<feature type="compositionally biased region" description="Polar residues" evidence="11">
    <location>
        <begin position="1625"/>
        <end position="1654"/>
    </location>
</feature>
<dbReference type="PANTHER" id="PTHR45944">
    <property type="entry name" value="SCHNURRI, ISOFORM F"/>
    <property type="match status" value="1"/>
</dbReference>
<feature type="domain" description="CCHC HIVEP-type" evidence="13">
    <location>
        <begin position="573"/>
        <end position="603"/>
    </location>
</feature>
<feature type="compositionally biased region" description="Basic and acidic residues" evidence="11">
    <location>
        <begin position="60"/>
        <end position="69"/>
    </location>
</feature>
<keyword evidence="6" id="KW-0862">Zinc</keyword>
<evidence type="ECO:0000256" key="7">
    <source>
        <dbReference type="ARBA" id="ARBA00023015"/>
    </source>
</evidence>
<evidence type="ECO:0000256" key="11">
    <source>
        <dbReference type="SAM" id="MobiDB-lite"/>
    </source>
</evidence>
<evidence type="ECO:0000256" key="1">
    <source>
        <dbReference type="ARBA" id="ARBA00004123"/>
    </source>
</evidence>
<evidence type="ECO:0000256" key="3">
    <source>
        <dbReference type="ARBA" id="ARBA00022723"/>
    </source>
</evidence>
<organism evidence="14 15">
    <name type="scientific">Erpetoichthys calabaricus</name>
    <name type="common">Rope fish</name>
    <name type="synonym">Calamoichthys calabaricus</name>
    <dbReference type="NCBI Taxonomy" id="27687"/>
    <lineage>
        <taxon>Eukaryota</taxon>
        <taxon>Metazoa</taxon>
        <taxon>Chordata</taxon>
        <taxon>Craniata</taxon>
        <taxon>Vertebrata</taxon>
        <taxon>Euteleostomi</taxon>
        <taxon>Actinopterygii</taxon>
        <taxon>Polypteriformes</taxon>
        <taxon>Polypteridae</taxon>
        <taxon>Erpetoichthys</taxon>
    </lineage>
</organism>
<feature type="region of interest" description="Disordered" evidence="11">
    <location>
        <begin position="295"/>
        <end position="338"/>
    </location>
</feature>
<feature type="region of interest" description="Disordered" evidence="11">
    <location>
        <begin position="1"/>
        <end position="148"/>
    </location>
</feature>
<evidence type="ECO:0000256" key="2">
    <source>
        <dbReference type="ARBA" id="ARBA00022553"/>
    </source>
</evidence>
<protein>
    <submittedName>
        <fullName evidence="14">HIVEP zinc finger 3</fullName>
    </submittedName>
</protein>
<keyword evidence="15" id="KW-1185">Reference proteome</keyword>
<evidence type="ECO:0000259" key="13">
    <source>
        <dbReference type="PROSITE" id="PS51811"/>
    </source>
</evidence>
<reference evidence="14" key="3">
    <citation type="submission" date="2025-09" db="UniProtKB">
        <authorList>
            <consortium name="Ensembl"/>
        </authorList>
    </citation>
    <scope>IDENTIFICATION</scope>
</reference>
<feature type="region of interest" description="Disordered" evidence="11">
    <location>
        <begin position="722"/>
        <end position="766"/>
    </location>
</feature>
<feature type="compositionally biased region" description="Polar residues" evidence="11">
    <location>
        <begin position="663"/>
        <end position="674"/>
    </location>
</feature>
<feature type="domain" description="C2H2-type" evidence="12">
    <location>
        <begin position="1534"/>
        <end position="1558"/>
    </location>
</feature>
<dbReference type="GeneTree" id="ENSGT00940000157218"/>
<feature type="region of interest" description="Disordered" evidence="11">
    <location>
        <begin position="601"/>
        <end position="620"/>
    </location>
</feature>
<evidence type="ECO:0000256" key="5">
    <source>
        <dbReference type="ARBA" id="ARBA00022771"/>
    </source>
</evidence>
<reference evidence="14" key="2">
    <citation type="submission" date="2025-08" db="UniProtKB">
        <authorList>
            <consortium name="Ensembl"/>
        </authorList>
    </citation>
    <scope>IDENTIFICATION</scope>
</reference>
<feature type="domain" description="C2H2-type" evidence="12">
    <location>
        <begin position="150"/>
        <end position="177"/>
    </location>
</feature>
<dbReference type="SMART" id="SM00451">
    <property type="entry name" value="ZnF_U1"/>
    <property type="match status" value="1"/>
</dbReference>
<feature type="region of interest" description="Disordered" evidence="11">
    <location>
        <begin position="1260"/>
        <end position="1286"/>
    </location>
</feature>
<keyword evidence="5 10" id="KW-0863">Zinc-finger</keyword>
<name>A0A8C4T805_ERPCA</name>
<dbReference type="PROSITE" id="PS00028">
    <property type="entry name" value="ZINC_FINGER_C2H2_1"/>
    <property type="match status" value="4"/>
</dbReference>
<dbReference type="SUPFAM" id="SSF57667">
    <property type="entry name" value="beta-beta-alpha zinc fingers"/>
    <property type="match status" value="3"/>
</dbReference>
<feature type="compositionally biased region" description="Low complexity" evidence="11">
    <location>
        <begin position="835"/>
        <end position="869"/>
    </location>
</feature>
<dbReference type="InterPro" id="IPR013087">
    <property type="entry name" value="Znf_C2H2_type"/>
</dbReference>
<keyword evidence="3" id="KW-0479">Metal-binding</keyword>
<accession>A0A8C4T805</accession>
<feature type="region of interest" description="Disordered" evidence="11">
    <location>
        <begin position="1573"/>
        <end position="1782"/>
    </location>
</feature>
<reference evidence="14" key="1">
    <citation type="submission" date="2021-06" db="EMBL/GenBank/DDBJ databases">
        <authorList>
            <consortium name="Wellcome Sanger Institute Data Sharing"/>
        </authorList>
    </citation>
    <scope>NUCLEOTIDE SEQUENCE [LARGE SCALE GENOMIC DNA]</scope>
</reference>
<feature type="domain" description="C2H2-type" evidence="12">
    <location>
        <begin position="576"/>
        <end position="603"/>
    </location>
</feature>
<feature type="region of interest" description="Disordered" evidence="11">
    <location>
        <begin position="1406"/>
        <end position="1481"/>
    </location>
</feature>
<keyword evidence="7" id="KW-0805">Transcription regulation</keyword>
<evidence type="ECO:0000313" key="14">
    <source>
        <dbReference type="Ensembl" id="ENSECRP00000026602.1"/>
    </source>
</evidence>
<dbReference type="InterPro" id="IPR036236">
    <property type="entry name" value="Znf_C2H2_sf"/>
</dbReference>
<feature type="region of interest" description="Disordered" evidence="11">
    <location>
        <begin position="208"/>
        <end position="260"/>
    </location>
</feature>
<feature type="compositionally biased region" description="Polar residues" evidence="11">
    <location>
        <begin position="71"/>
        <end position="80"/>
    </location>
</feature>
<feature type="compositionally biased region" description="Polar residues" evidence="11">
    <location>
        <begin position="1915"/>
        <end position="1926"/>
    </location>
</feature>
<feature type="domain" description="C2H2-type" evidence="12">
    <location>
        <begin position="178"/>
        <end position="205"/>
    </location>
</feature>
<feature type="region of interest" description="Disordered" evidence="11">
    <location>
        <begin position="633"/>
        <end position="674"/>
    </location>
</feature>
<feature type="region of interest" description="Disordered" evidence="11">
    <location>
        <begin position="1811"/>
        <end position="1840"/>
    </location>
</feature>
<feature type="compositionally biased region" description="Acidic residues" evidence="11">
    <location>
        <begin position="1600"/>
        <end position="1623"/>
    </location>
</feature>
<dbReference type="GO" id="GO:0000981">
    <property type="term" value="F:DNA-binding transcription factor activity, RNA polymerase II-specific"/>
    <property type="evidence" value="ECO:0007669"/>
    <property type="project" value="TreeGrafter"/>
</dbReference>
<feature type="compositionally biased region" description="Polar residues" evidence="11">
    <location>
        <begin position="27"/>
        <end position="37"/>
    </location>
</feature>
<keyword evidence="8" id="KW-0804">Transcription</keyword>
<dbReference type="Gene3D" id="3.30.160.60">
    <property type="entry name" value="Classic Zinc Finger"/>
    <property type="match status" value="4"/>
</dbReference>
<dbReference type="PANTHER" id="PTHR45944:SF5">
    <property type="entry name" value="TRANSCRIPTION FACTOR HIVEP3"/>
    <property type="match status" value="1"/>
</dbReference>
<dbReference type="GO" id="GO:0008270">
    <property type="term" value="F:zinc ion binding"/>
    <property type="evidence" value="ECO:0007669"/>
    <property type="project" value="UniProtKB-KW"/>
</dbReference>
<feature type="compositionally biased region" description="Basic and acidic residues" evidence="11">
    <location>
        <begin position="1961"/>
        <end position="1981"/>
    </location>
</feature>
<feature type="compositionally biased region" description="Low complexity" evidence="11">
    <location>
        <begin position="110"/>
        <end position="120"/>
    </location>
</feature>
<feature type="region of interest" description="Disordered" evidence="11">
    <location>
        <begin position="547"/>
        <end position="569"/>
    </location>
</feature>
<feature type="compositionally biased region" description="Low complexity" evidence="11">
    <location>
        <begin position="486"/>
        <end position="506"/>
    </location>
</feature>
<dbReference type="FunFam" id="3.30.160.60:FF:000083">
    <property type="entry name" value="Immunodeficiency virus type I enhancer binding protein 1"/>
    <property type="match status" value="1"/>
</dbReference>
<feature type="domain" description="C2H2-type" evidence="12">
    <location>
        <begin position="1506"/>
        <end position="1533"/>
    </location>
</feature>
<feature type="compositionally biased region" description="Basic and acidic residues" evidence="11">
    <location>
        <begin position="1449"/>
        <end position="1481"/>
    </location>
</feature>